<gene>
    <name evidence="1" type="ORF">NS506_07691</name>
    <name evidence="2" type="ORF">NSK11_contig00005-0018</name>
</gene>
<sequence length="56" mass="6233">MNISINPARLDLFRTGPANWEKAKPLNLWALPADEIRTTLEALLDRPQSSGEEGQS</sequence>
<dbReference type="KEGG" id="nsr:NS506_07691"/>
<dbReference type="EMBL" id="CP017839">
    <property type="protein sequence ID" value="APB01710.1"/>
    <property type="molecule type" value="Genomic_DNA"/>
</dbReference>
<evidence type="ECO:0000313" key="4">
    <source>
        <dbReference type="Proteomes" id="UP000180166"/>
    </source>
</evidence>
<evidence type="ECO:0000313" key="2">
    <source>
        <dbReference type="EMBL" id="GAP26290.1"/>
    </source>
</evidence>
<dbReference type="Proteomes" id="UP000180166">
    <property type="component" value="Chromosome"/>
</dbReference>
<evidence type="ECO:0000313" key="3">
    <source>
        <dbReference type="Proteomes" id="UP000037179"/>
    </source>
</evidence>
<dbReference type="Proteomes" id="UP000037179">
    <property type="component" value="Unassembled WGS sequence"/>
</dbReference>
<reference evidence="3" key="1">
    <citation type="submission" date="2015-07" db="EMBL/GenBank/DDBJ databases">
        <title>Nocardia seriolae U-1 whole genome shotgun sequence.</title>
        <authorList>
            <person name="Imajoh M."/>
            <person name="Fukumoto Y."/>
            <person name="Sukeda M."/>
            <person name="Yamane J."/>
            <person name="Yamasaki K."/>
            <person name="Shimizu M."/>
            <person name="Ohnishi K."/>
            <person name="Oshima S."/>
        </authorList>
    </citation>
    <scope>NUCLEOTIDE SEQUENCE [LARGE SCALE GENOMIC DNA]</scope>
    <source>
        <strain evidence="3">U-1</strain>
    </source>
</reference>
<dbReference type="EMBL" id="BBYQ01000005">
    <property type="protein sequence ID" value="GAP26290.1"/>
    <property type="molecule type" value="Genomic_DNA"/>
</dbReference>
<reference evidence="2 3" key="2">
    <citation type="journal article" date="2016" name="Genome Announc.">
        <title>Draft Genome Sequence of Erythromycin- and Oxytetracycline-Sensitive Nocardia seriolae Strain U-1 (NBRC 110359).</title>
        <authorList>
            <person name="Imajoh M."/>
            <person name="Sukeda M."/>
            <person name="Shimizu M."/>
            <person name="Yamane J."/>
            <person name="Ohnishi K."/>
            <person name="Oshima S."/>
        </authorList>
    </citation>
    <scope>NUCLEOTIDE SEQUENCE [LARGE SCALE GENOMIC DNA]</scope>
    <source>
        <strain evidence="2 3">U-1</strain>
    </source>
</reference>
<evidence type="ECO:0000313" key="1">
    <source>
        <dbReference type="EMBL" id="APB01710.1"/>
    </source>
</evidence>
<dbReference type="RefSeq" id="WP_155240012.1">
    <property type="nucleotide sequence ID" value="NZ_AP017900.1"/>
</dbReference>
<protein>
    <submittedName>
        <fullName evidence="2">Uncharacterized protein</fullName>
    </submittedName>
</protein>
<proteinExistence type="predicted"/>
<accession>A0A0B8MZ64</accession>
<reference evidence="1 4" key="3">
    <citation type="submission" date="2016-10" db="EMBL/GenBank/DDBJ databases">
        <title>Genome sequence of Nocardia seriolae strain EM150506, isolated from Anguila japonica.</title>
        <authorList>
            <person name="Han H.-J."/>
        </authorList>
    </citation>
    <scope>NUCLEOTIDE SEQUENCE [LARGE SCALE GENOMIC DNA]</scope>
    <source>
        <strain evidence="1 4">EM150506</strain>
    </source>
</reference>
<name>A0A0B8MZ64_9NOCA</name>
<dbReference type="GeneID" id="93372372"/>
<keyword evidence="3" id="KW-1185">Reference proteome</keyword>
<organism evidence="2 3">
    <name type="scientific">Nocardia seriolae</name>
    <dbReference type="NCBI Taxonomy" id="37332"/>
    <lineage>
        <taxon>Bacteria</taxon>
        <taxon>Bacillati</taxon>
        <taxon>Actinomycetota</taxon>
        <taxon>Actinomycetes</taxon>
        <taxon>Mycobacteriales</taxon>
        <taxon>Nocardiaceae</taxon>
        <taxon>Nocardia</taxon>
    </lineage>
</organism>
<dbReference type="AlphaFoldDB" id="A0A0B8MZ64"/>